<proteinExistence type="predicted"/>
<keyword evidence="2" id="KW-1185">Reference proteome</keyword>
<sequence length="77" mass="8372">MGVRATCRPVRLCWSVYADKADAHDFSINLDSWGVNTGETSNPMTALVATQNPNAGIGHRQFGPLFKSRSRCQTGFG</sequence>
<dbReference type="EMBL" id="FUIG01000013">
    <property type="protein sequence ID" value="SJM29250.1"/>
    <property type="molecule type" value="Genomic_DNA"/>
</dbReference>
<accession>A0A2P9ADP8</accession>
<name>A0A2P9ADP8_9HYPH</name>
<evidence type="ECO:0000313" key="2">
    <source>
        <dbReference type="Proteomes" id="UP000245698"/>
    </source>
</evidence>
<gene>
    <name evidence="1" type="ORF">BQ8482_111180</name>
</gene>
<organism evidence="1 2">
    <name type="scientific">Mesorhizobium delmotii</name>
    <dbReference type="NCBI Taxonomy" id="1631247"/>
    <lineage>
        <taxon>Bacteria</taxon>
        <taxon>Pseudomonadati</taxon>
        <taxon>Pseudomonadota</taxon>
        <taxon>Alphaproteobacteria</taxon>
        <taxon>Hyphomicrobiales</taxon>
        <taxon>Phyllobacteriaceae</taxon>
        <taxon>Mesorhizobium</taxon>
    </lineage>
</organism>
<protein>
    <submittedName>
        <fullName evidence="1">Uncharacterized protein</fullName>
    </submittedName>
</protein>
<dbReference type="Proteomes" id="UP000245698">
    <property type="component" value="Unassembled WGS sequence"/>
</dbReference>
<reference evidence="2" key="1">
    <citation type="submission" date="2016-12" db="EMBL/GenBank/DDBJ databases">
        <authorList>
            <person name="Brunel B."/>
        </authorList>
    </citation>
    <scope>NUCLEOTIDE SEQUENCE [LARGE SCALE GENOMIC DNA]</scope>
</reference>
<dbReference type="AlphaFoldDB" id="A0A2P9ADP8"/>
<evidence type="ECO:0000313" key="1">
    <source>
        <dbReference type="EMBL" id="SJM29250.1"/>
    </source>
</evidence>